<dbReference type="PANTHER" id="PTHR30560:SF3">
    <property type="entry name" value="TRIGGER FACTOR-LIKE PROTEIN TIG, CHLOROPLASTIC"/>
    <property type="match status" value="1"/>
</dbReference>
<evidence type="ECO:0000313" key="14">
    <source>
        <dbReference type="Proteomes" id="UP000190395"/>
    </source>
</evidence>
<comment type="similarity">
    <text evidence="2 9">Belongs to the FKBP-type PPIase family. Tig subfamily.</text>
</comment>
<dbReference type="GO" id="GO:0003755">
    <property type="term" value="F:peptidyl-prolyl cis-trans isomerase activity"/>
    <property type="evidence" value="ECO:0007669"/>
    <property type="project" value="UniProtKB-UniRule"/>
</dbReference>
<keyword evidence="5 9" id="KW-0697">Rotamase</keyword>
<feature type="domain" description="PPIase FKBP-type" evidence="10">
    <location>
        <begin position="165"/>
        <end position="228"/>
    </location>
</feature>
<evidence type="ECO:0000256" key="6">
    <source>
        <dbReference type="ARBA" id="ARBA00023186"/>
    </source>
</evidence>
<dbReference type="GeneID" id="303367702"/>
<dbReference type="GO" id="GO:0015031">
    <property type="term" value="P:protein transport"/>
    <property type="evidence" value="ECO:0007669"/>
    <property type="project" value="UniProtKB-UniRule"/>
</dbReference>
<dbReference type="EC" id="5.2.1.8" evidence="3 9"/>
<evidence type="ECO:0000313" key="13">
    <source>
        <dbReference type="EMBL" id="SJZ87561.1"/>
    </source>
</evidence>
<dbReference type="InterPro" id="IPR037041">
    <property type="entry name" value="Trigger_fac_C_sf"/>
</dbReference>
<evidence type="ECO:0000256" key="7">
    <source>
        <dbReference type="ARBA" id="ARBA00023235"/>
    </source>
</evidence>
<proteinExistence type="inferred from homology"/>
<dbReference type="HAMAP" id="MF_00303">
    <property type="entry name" value="Trigger_factor_Tig"/>
    <property type="match status" value="1"/>
</dbReference>
<keyword evidence="14" id="KW-1185">Reference proteome</keyword>
<keyword evidence="9" id="KW-0132">Cell division</keyword>
<dbReference type="OrthoDB" id="9767721at2"/>
<dbReference type="InterPro" id="IPR008881">
    <property type="entry name" value="Trigger_fac_ribosome-bd_bac"/>
</dbReference>
<organism evidence="13 14">
    <name type="scientific">Treponema berlinense</name>
    <dbReference type="NCBI Taxonomy" id="225004"/>
    <lineage>
        <taxon>Bacteria</taxon>
        <taxon>Pseudomonadati</taxon>
        <taxon>Spirochaetota</taxon>
        <taxon>Spirochaetia</taxon>
        <taxon>Spirochaetales</taxon>
        <taxon>Treponemataceae</taxon>
        <taxon>Treponema</taxon>
    </lineage>
</organism>
<dbReference type="Pfam" id="PF00254">
    <property type="entry name" value="FKBP_C"/>
    <property type="match status" value="1"/>
</dbReference>
<dbReference type="GO" id="GO:0051083">
    <property type="term" value="P:'de novo' cotranslational protein folding"/>
    <property type="evidence" value="ECO:0007669"/>
    <property type="project" value="TreeGrafter"/>
</dbReference>
<evidence type="ECO:0000259" key="12">
    <source>
        <dbReference type="Pfam" id="PF05698"/>
    </source>
</evidence>
<dbReference type="GO" id="GO:0044183">
    <property type="term" value="F:protein folding chaperone"/>
    <property type="evidence" value="ECO:0007669"/>
    <property type="project" value="TreeGrafter"/>
</dbReference>
<evidence type="ECO:0000256" key="9">
    <source>
        <dbReference type="HAMAP-Rule" id="MF_00303"/>
    </source>
</evidence>
<dbReference type="AlphaFoldDB" id="A0A1T4P828"/>
<keyword evidence="9" id="KW-0131">Cell cycle</keyword>
<dbReference type="InterPro" id="IPR005215">
    <property type="entry name" value="Trig_fac"/>
</dbReference>
<reference evidence="13 14" key="1">
    <citation type="submission" date="2017-02" db="EMBL/GenBank/DDBJ databases">
        <authorList>
            <person name="Peterson S.W."/>
        </authorList>
    </citation>
    <scope>NUCLEOTIDE SEQUENCE [LARGE SCALE GENOMIC DNA]</scope>
    <source>
        <strain evidence="13 14">ATCC BAA-909</strain>
    </source>
</reference>
<keyword evidence="6 9" id="KW-0143">Chaperone</keyword>
<dbReference type="NCBIfam" id="TIGR00115">
    <property type="entry name" value="tig"/>
    <property type="match status" value="1"/>
</dbReference>
<dbReference type="PANTHER" id="PTHR30560">
    <property type="entry name" value="TRIGGER FACTOR CHAPERONE AND PEPTIDYL-PROLYL CIS/TRANS ISOMERASE"/>
    <property type="match status" value="1"/>
</dbReference>
<sequence length="453" mass="50992">MKFTKEITKLEHSAAKLTVTVAKEDVANGYKTTLGKYVKQVQIPGFRKGHVPASVLERKYGEQIKMEAAGDLIDSVLNEIFQDEKELSNRPLPYAQPKMDEMPAFDTAKEFTFTVTYDVFPSVEVKDFNGISVKEPQVSVGDAEVEEELKGIQERNAAVIDKKEDEKAEKDNIVTIDIEEIDEDGKAVEGTKREGFTFTLGTAENVYKIDDDIIGMKANETKEITKKYAKTDADKNLAGTTKKYSVTVKQIKVRKLPALDDDLAQDVSDKYKTLADLKADILKNLNIAKDRKIKEIKVNSLLEQLIEKNPIEIPASMLQAELNGRWGQMAQQFQTTPEDLERMVVASGQKKEDMLAQWTGDAEKMLKSRIIVDSLLKSKNISVTPEEVEEAYQKLADSNGVSVEDVKKHYADPRAKEWFIDDVKEQKLYDDIFAQIKVAKGDKTSFADLFKAN</sequence>
<dbReference type="InterPro" id="IPR046357">
    <property type="entry name" value="PPIase_dom_sf"/>
</dbReference>
<dbReference type="PIRSF" id="PIRSF003095">
    <property type="entry name" value="Trigger_factor"/>
    <property type="match status" value="1"/>
</dbReference>
<gene>
    <name evidence="9" type="primary">tig</name>
    <name evidence="13" type="ORF">SAMN02745152_01470</name>
</gene>
<dbReference type="STRING" id="225004.SAMN02745152_01470"/>
<accession>A0A1T4P828</accession>
<name>A0A1T4P828_9SPIR</name>
<dbReference type="InterPro" id="IPR027304">
    <property type="entry name" value="Trigger_fact/SurA_dom_sf"/>
</dbReference>
<evidence type="ECO:0000256" key="8">
    <source>
        <dbReference type="ARBA" id="ARBA00029986"/>
    </source>
</evidence>
<dbReference type="RefSeq" id="WP_078931210.1">
    <property type="nucleotide sequence ID" value="NZ_CAMCOW010000007.1"/>
</dbReference>
<dbReference type="GO" id="GO:0005737">
    <property type="term" value="C:cytoplasm"/>
    <property type="evidence" value="ECO:0007669"/>
    <property type="project" value="UniProtKB-SubCell"/>
</dbReference>
<evidence type="ECO:0000259" key="10">
    <source>
        <dbReference type="Pfam" id="PF00254"/>
    </source>
</evidence>
<dbReference type="Pfam" id="PF05698">
    <property type="entry name" value="Trigger_C"/>
    <property type="match status" value="1"/>
</dbReference>
<dbReference type="Proteomes" id="UP000190395">
    <property type="component" value="Unassembled WGS sequence"/>
</dbReference>
<evidence type="ECO:0000256" key="4">
    <source>
        <dbReference type="ARBA" id="ARBA00016902"/>
    </source>
</evidence>
<evidence type="ECO:0000259" key="11">
    <source>
        <dbReference type="Pfam" id="PF05697"/>
    </source>
</evidence>
<comment type="domain">
    <text evidence="9">Consists of 3 domains; the N-terminus binds the ribosome, the middle domain has PPIase activity, while the C-terminus has intrinsic chaperone activity on its own.</text>
</comment>
<feature type="domain" description="Trigger factor ribosome-binding bacterial" evidence="11">
    <location>
        <begin position="6"/>
        <end position="150"/>
    </location>
</feature>
<dbReference type="GO" id="GO:0043335">
    <property type="term" value="P:protein unfolding"/>
    <property type="evidence" value="ECO:0007669"/>
    <property type="project" value="TreeGrafter"/>
</dbReference>
<dbReference type="Gene3D" id="3.30.70.1050">
    <property type="entry name" value="Trigger factor ribosome-binding domain"/>
    <property type="match status" value="1"/>
</dbReference>
<comment type="subcellular location">
    <subcellularLocation>
        <location evidence="9">Cytoplasm</location>
    </subcellularLocation>
    <text evidence="9">About half TF is bound to the ribosome near the polypeptide exit tunnel while the other half is free in the cytoplasm.</text>
</comment>
<dbReference type="SUPFAM" id="SSF109998">
    <property type="entry name" value="Triger factor/SurA peptide-binding domain-like"/>
    <property type="match status" value="1"/>
</dbReference>
<evidence type="ECO:0000256" key="2">
    <source>
        <dbReference type="ARBA" id="ARBA00005464"/>
    </source>
</evidence>
<dbReference type="SUPFAM" id="SSF102735">
    <property type="entry name" value="Trigger factor ribosome-binding domain"/>
    <property type="match status" value="1"/>
</dbReference>
<dbReference type="Pfam" id="PF05697">
    <property type="entry name" value="Trigger_N"/>
    <property type="match status" value="1"/>
</dbReference>
<dbReference type="GO" id="GO:0043022">
    <property type="term" value="F:ribosome binding"/>
    <property type="evidence" value="ECO:0007669"/>
    <property type="project" value="TreeGrafter"/>
</dbReference>
<dbReference type="Gene3D" id="1.10.3120.10">
    <property type="entry name" value="Trigger factor, C-terminal domain"/>
    <property type="match status" value="1"/>
</dbReference>
<dbReference type="Gene3D" id="3.10.50.40">
    <property type="match status" value="1"/>
</dbReference>
<evidence type="ECO:0000256" key="1">
    <source>
        <dbReference type="ARBA" id="ARBA00000971"/>
    </source>
</evidence>
<dbReference type="InterPro" id="IPR036611">
    <property type="entry name" value="Trigger_fac_ribosome-bd_sf"/>
</dbReference>
<dbReference type="InterPro" id="IPR001179">
    <property type="entry name" value="PPIase_FKBP_dom"/>
</dbReference>
<protein>
    <recommendedName>
        <fullName evidence="4 9">Trigger factor</fullName>
        <shortName evidence="9">TF</shortName>
        <ecNumber evidence="3 9">5.2.1.8</ecNumber>
    </recommendedName>
    <alternativeName>
        <fullName evidence="8 9">PPIase</fullName>
    </alternativeName>
</protein>
<comment type="function">
    <text evidence="9">Involved in protein export. Acts as a chaperone by maintaining the newly synthesized protein in an open conformation. Functions as a peptidyl-prolyl cis-trans isomerase.</text>
</comment>
<feature type="domain" description="Trigger factor C-terminal" evidence="12">
    <location>
        <begin position="273"/>
        <end position="433"/>
    </location>
</feature>
<dbReference type="SUPFAM" id="SSF54534">
    <property type="entry name" value="FKBP-like"/>
    <property type="match status" value="1"/>
</dbReference>
<keyword evidence="7 9" id="KW-0413">Isomerase</keyword>
<keyword evidence="9" id="KW-0963">Cytoplasm</keyword>
<dbReference type="GO" id="GO:0051301">
    <property type="term" value="P:cell division"/>
    <property type="evidence" value="ECO:0007669"/>
    <property type="project" value="UniProtKB-KW"/>
</dbReference>
<dbReference type="InterPro" id="IPR008880">
    <property type="entry name" value="Trigger_fac_C"/>
</dbReference>
<evidence type="ECO:0000256" key="5">
    <source>
        <dbReference type="ARBA" id="ARBA00023110"/>
    </source>
</evidence>
<evidence type="ECO:0000256" key="3">
    <source>
        <dbReference type="ARBA" id="ARBA00013194"/>
    </source>
</evidence>
<dbReference type="EMBL" id="FUXC01000008">
    <property type="protein sequence ID" value="SJZ87561.1"/>
    <property type="molecule type" value="Genomic_DNA"/>
</dbReference>
<comment type="catalytic activity">
    <reaction evidence="1 9">
        <text>[protein]-peptidylproline (omega=180) = [protein]-peptidylproline (omega=0)</text>
        <dbReference type="Rhea" id="RHEA:16237"/>
        <dbReference type="Rhea" id="RHEA-COMP:10747"/>
        <dbReference type="Rhea" id="RHEA-COMP:10748"/>
        <dbReference type="ChEBI" id="CHEBI:83833"/>
        <dbReference type="ChEBI" id="CHEBI:83834"/>
        <dbReference type="EC" id="5.2.1.8"/>
    </reaction>
</comment>